<evidence type="ECO:0000259" key="2">
    <source>
        <dbReference type="Pfam" id="PF00437"/>
    </source>
</evidence>
<reference evidence="3" key="1">
    <citation type="submission" date="2020-05" db="EMBL/GenBank/DDBJ databases">
        <authorList>
            <person name="Chiriac C."/>
            <person name="Salcher M."/>
            <person name="Ghai R."/>
            <person name="Kavagutti S V."/>
        </authorList>
    </citation>
    <scope>NUCLEOTIDE SEQUENCE</scope>
</reference>
<evidence type="ECO:0000256" key="1">
    <source>
        <dbReference type="ARBA" id="ARBA00006611"/>
    </source>
</evidence>
<gene>
    <name evidence="3" type="ORF">UFOPK2786_00999</name>
</gene>
<name>A0A6J6TEE3_9ZZZZ</name>
<dbReference type="InterPro" id="IPR050921">
    <property type="entry name" value="T4SS_GSP_E_ATPase"/>
</dbReference>
<dbReference type="PANTHER" id="PTHR30486:SF6">
    <property type="entry name" value="TYPE IV PILUS RETRACTATION ATPASE PILT"/>
    <property type="match status" value="1"/>
</dbReference>
<dbReference type="InterPro" id="IPR027417">
    <property type="entry name" value="P-loop_NTPase"/>
</dbReference>
<dbReference type="InterPro" id="IPR001482">
    <property type="entry name" value="T2SS/T4SS_dom"/>
</dbReference>
<dbReference type="Gene3D" id="3.30.450.380">
    <property type="match status" value="1"/>
</dbReference>
<feature type="domain" description="Bacterial type II secretion system protein E" evidence="2">
    <location>
        <begin position="53"/>
        <end position="331"/>
    </location>
</feature>
<dbReference type="Pfam" id="PF00437">
    <property type="entry name" value="T2SSE"/>
    <property type="match status" value="1"/>
</dbReference>
<proteinExistence type="inferred from homology"/>
<dbReference type="SUPFAM" id="SSF52540">
    <property type="entry name" value="P-loop containing nucleoside triphosphate hydrolases"/>
    <property type="match status" value="1"/>
</dbReference>
<evidence type="ECO:0000313" key="3">
    <source>
        <dbReference type="EMBL" id="CAB4745154.1"/>
    </source>
</evidence>
<dbReference type="CDD" id="cd01130">
    <property type="entry name" value="VirB11-like_ATPase"/>
    <property type="match status" value="1"/>
</dbReference>
<dbReference type="AlphaFoldDB" id="A0A6J6TEE3"/>
<dbReference type="EMBL" id="CAEZYW010000148">
    <property type="protein sequence ID" value="CAB4745154.1"/>
    <property type="molecule type" value="Genomic_DNA"/>
</dbReference>
<dbReference type="NCBIfam" id="TIGR03819">
    <property type="entry name" value="heli_sec_ATPase"/>
    <property type="match status" value="1"/>
</dbReference>
<organism evidence="3">
    <name type="scientific">freshwater metagenome</name>
    <dbReference type="NCBI Taxonomy" id="449393"/>
    <lineage>
        <taxon>unclassified sequences</taxon>
        <taxon>metagenomes</taxon>
        <taxon>ecological metagenomes</taxon>
    </lineage>
</organism>
<accession>A0A6J6TEE3</accession>
<dbReference type="InterPro" id="IPR022399">
    <property type="entry name" value="TadA-like_ATPase"/>
</dbReference>
<protein>
    <submittedName>
        <fullName evidence="3">Unannotated protein</fullName>
    </submittedName>
</protein>
<dbReference type="PANTHER" id="PTHR30486">
    <property type="entry name" value="TWITCHING MOTILITY PROTEIN PILT"/>
    <property type="match status" value="1"/>
</dbReference>
<sequence length="387" mass="41139">MSQPLVDRVRARLVAGQADATPGRVASALRAEGIVLGDEAVLSLVESLRRELVGAGPLEILLQEGDVTDVLVNGPDAVWIDRGKGLERVAVVFGSDGEVRRLAQRLAAAVGRRLDDATPYVDARLLDGTRLHAVIALIAIDGTVISLRVPRKQAFTLPDLVRMGSIDEFGAAWLRALVEARLAFIVSGGTGTGKTTILSSLLGLVPLDERIVLVEDSAELLPDHPHVVRLQSRLANIEGVGAITMRELVRQSLRMRPDRIVVGEVRGPEIVELLSALNTGHEGGCGTIHANSADDVPARIEALGLTAGLDRIAVHALLGAGLDVIVHLTRERSGQRVVSGIHCLSRDDHGLVHAHPALRRRDGAMAAEPGLLGLTERVERAGVPAPR</sequence>
<dbReference type="Gene3D" id="3.40.50.300">
    <property type="entry name" value="P-loop containing nucleotide triphosphate hydrolases"/>
    <property type="match status" value="1"/>
</dbReference>
<comment type="similarity">
    <text evidence="1">Belongs to the GSP E family.</text>
</comment>
<dbReference type="GO" id="GO:0016887">
    <property type="term" value="F:ATP hydrolysis activity"/>
    <property type="evidence" value="ECO:0007669"/>
    <property type="project" value="InterPro"/>
</dbReference>